<dbReference type="EMBL" id="CAFBNE010000096">
    <property type="protein sequence ID" value="CAB4964279.1"/>
    <property type="molecule type" value="Genomic_DNA"/>
</dbReference>
<dbReference type="SMART" id="SM00530">
    <property type="entry name" value="HTH_XRE"/>
    <property type="match status" value="1"/>
</dbReference>
<dbReference type="PROSITE" id="PS50943">
    <property type="entry name" value="HTH_CROC1"/>
    <property type="match status" value="1"/>
</dbReference>
<accession>A0A6J7LE06</accession>
<protein>
    <submittedName>
        <fullName evidence="3">Unannotated protein</fullName>
    </submittedName>
</protein>
<dbReference type="AlphaFoldDB" id="A0A6J7LE06"/>
<dbReference type="Pfam" id="PF13560">
    <property type="entry name" value="HTH_31"/>
    <property type="match status" value="1"/>
</dbReference>
<gene>
    <name evidence="3" type="ORF">UFOPK3772_02486</name>
</gene>
<dbReference type="InterPro" id="IPR001387">
    <property type="entry name" value="Cro/C1-type_HTH"/>
</dbReference>
<feature type="region of interest" description="Disordered" evidence="1">
    <location>
        <begin position="103"/>
        <end position="124"/>
    </location>
</feature>
<dbReference type="InterPro" id="IPR010982">
    <property type="entry name" value="Lambda_DNA-bd_dom_sf"/>
</dbReference>
<dbReference type="CDD" id="cd00093">
    <property type="entry name" value="HTH_XRE"/>
    <property type="match status" value="1"/>
</dbReference>
<evidence type="ECO:0000259" key="2">
    <source>
        <dbReference type="PROSITE" id="PS50943"/>
    </source>
</evidence>
<organism evidence="3">
    <name type="scientific">freshwater metagenome</name>
    <dbReference type="NCBI Taxonomy" id="449393"/>
    <lineage>
        <taxon>unclassified sequences</taxon>
        <taxon>metagenomes</taxon>
        <taxon>ecological metagenomes</taxon>
    </lineage>
</organism>
<feature type="compositionally biased region" description="Low complexity" evidence="1">
    <location>
        <begin position="109"/>
        <end position="124"/>
    </location>
</feature>
<dbReference type="Gene3D" id="1.10.260.40">
    <property type="entry name" value="lambda repressor-like DNA-binding domains"/>
    <property type="match status" value="1"/>
</dbReference>
<name>A0A6J7LE06_9ZZZZ</name>
<feature type="domain" description="HTH cro/C1-type" evidence="2">
    <location>
        <begin position="17"/>
        <end position="70"/>
    </location>
</feature>
<evidence type="ECO:0000256" key="1">
    <source>
        <dbReference type="SAM" id="MobiDB-lite"/>
    </source>
</evidence>
<sequence length="124" mass="13286">MADTVLSDWTKLGALARTARNERGWTQVETAQRAGVSRAWIARLESGHRRAELESILRLFTALDLRLLARASDSGDVSDAPEAGHLPNLIAAEAAVAKSRSAAADRRQQAWQEAAQVARSPGGG</sequence>
<dbReference type="SUPFAM" id="SSF47413">
    <property type="entry name" value="lambda repressor-like DNA-binding domains"/>
    <property type="match status" value="1"/>
</dbReference>
<dbReference type="GO" id="GO:0003677">
    <property type="term" value="F:DNA binding"/>
    <property type="evidence" value="ECO:0007669"/>
    <property type="project" value="InterPro"/>
</dbReference>
<evidence type="ECO:0000313" key="3">
    <source>
        <dbReference type="EMBL" id="CAB4964279.1"/>
    </source>
</evidence>
<reference evidence="3" key="1">
    <citation type="submission" date="2020-05" db="EMBL/GenBank/DDBJ databases">
        <authorList>
            <person name="Chiriac C."/>
            <person name="Salcher M."/>
            <person name="Ghai R."/>
            <person name="Kavagutti S V."/>
        </authorList>
    </citation>
    <scope>NUCLEOTIDE SEQUENCE</scope>
</reference>
<proteinExistence type="predicted"/>